<dbReference type="AlphaFoldDB" id="A0A6A7AFK3"/>
<name>A0A6A7AFK3_9PLEO</name>
<feature type="region of interest" description="Disordered" evidence="1">
    <location>
        <begin position="22"/>
        <end position="44"/>
    </location>
</feature>
<keyword evidence="3" id="KW-1185">Reference proteome</keyword>
<gene>
    <name evidence="2" type="ORF">CC86DRAFT_377273</name>
</gene>
<dbReference type="OrthoDB" id="10609534at2759"/>
<sequence>MPCTNEMSSGITVVGCRPASWAIDRSHPPSPSGRAAATKLSRPGTPAANRILKVTVPWLFRGRRVAASVHKSRLQHHDGHSSRHPPQAEWQRDELAAGDLKPIRPIDRGDSCPREGDPVPGPLLTSVACFKTISSPYKTRRLPVCDMTMPSHQPALAALAIRCHTRPSQRQHHRGQIWRPVDAPSLAVQRCPHHVHDCVHHSTVVRLTSVMSPAAAAKADTLNIAITCGRAAKRLDRRPARRWNTAMMQRDVAR</sequence>
<evidence type="ECO:0000313" key="2">
    <source>
        <dbReference type="EMBL" id="KAF2832042.1"/>
    </source>
</evidence>
<proteinExistence type="predicted"/>
<accession>A0A6A7AFK3</accession>
<evidence type="ECO:0000313" key="3">
    <source>
        <dbReference type="Proteomes" id="UP000799424"/>
    </source>
</evidence>
<organism evidence="2 3">
    <name type="scientific">Ophiobolus disseminans</name>
    <dbReference type="NCBI Taxonomy" id="1469910"/>
    <lineage>
        <taxon>Eukaryota</taxon>
        <taxon>Fungi</taxon>
        <taxon>Dikarya</taxon>
        <taxon>Ascomycota</taxon>
        <taxon>Pezizomycotina</taxon>
        <taxon>Dothideomycetes</taxon>
        <taxon>Pleosporomycetidae</taxon>
        <taxon>Pleosporales</taxon>
        <taxon>Pleosporineae</taxon>
        <taxon>Phaeosphaeriaceae</taxon>
        <taxon>Ophiobolus</taxon>
    </lineage>
</organism>
<feature type="region of interest" description="Disordered" evidence="1">
    <location>
        <begin position="70"/>
        <end position="90"/>
    </location>
</feature>
<reference evidence="2" key="1">
    <citation type="journal article" date="2020" name="Stud. Mycol.">
        <title>101 Dothideomycetes genomes: a test case for predicting lifestyles and emergence of pathogens.</title>
        <authorList>
            <person name="Haridas S."/>
            <person name="Albert R."/>
            <person name="Binder M."/>
            <person name="Bloem J."/>
            <person name="Labutti K."/>
            <person name="Salamov A."/>
            <person name="Andreopoulos B."/>
            <person name="Baker S."/>
            <person name="Barry K."/>
            <person name="Bills G."/>
            <person name="Bluhm B."/>
            <person name="Cannon C."/>
            <person name="Castanera R."/>
            <person name="Culley D."/>
            <person name="Daum C."/>
            <person name="Ezra D."/>
            <person name="Gonzalez J."/>
            <person name="Henrissat B."/>
            <person name="Kuo A."/>
            <person name="Liang C."/>
            <person name="Lipzen A."/>
            <person name="Lutzoni F."/>
            <person name="Magnuson J."/>
            <person name="Mondo S."/>
            <person name="Nolan M."/>
            <person name="Ohm R."/>
            <person name="Pangilinan J."/>
            <person name="Park H.-J."/>
            <person name="Ramirez L."/>
            <person name="Alfaro M."/>
            <person name="Sun H."/>
            <person name="Tritt A."/>
            <person name="Yoshinaga Y."/>
            <person name="Zwiers L.-H."/>
            <person name="Turgeon B."/>
            <person name="Goodwin S."/>
            <person name="Spatafora J."/>
            <person name="Crous P."/>
            <person name="Grigoriev I."/>
        </authorList>
    </citation>
    <scope>NUCLEOTIDE SEQUENCE</scope>
    <source>
        <strain evidence="2">CBS 113818</strain>
    </source>
</reference>
<dbReference type="EMBL" id="MU006217">
    <property type="protein sequence ID" value="KAF2832042.1"/>
    <property type="molecule type" value="Genomic_DNA"/>
</dbReference>
<evidence type="ECO:0000256" key="1">
    <source>
        <dbReference type="SAM" id="MobiDB-lite"/>
    </source>
</evidence>
<dbReference type="Proteomes" id="UP000799424">
    <property type="component" value="Unassembled WGS sequence"/>
</dbReference>
<protein>
    <submittedName>
        <fullName evidence="2">Uncharacterized protein</fullName>
    </submittedName>
</protein>